<evidence type="ECO:0000259" key="5">
    <source>
        <dbReference type="PROSITE" id="PS51123"/>
    </source>
</evidence>
<sequence length="190" mass="20331">MTSDEIAGRFRAQLRSIRSVQADPSVGMTRGLVLIPVAPDEETAAQAEEAATAGGGEAVLTLTPATRDAAPKAVWTLPKEEQVNARITFAFDSAALAASQKPKLREVCAALGQAGVGVLRIIGHTDSTGPWDYNQKLSELRAEEVKRFFVTDCRVPADRLQAVGVGEQFPYDESHPAAAANRRVEFQAIS</sequence>
<evidence type="ECO:0000313" key="7">
    <source>
        <dbReference type="Proteomes" id="UP000319255"/>
    </source>
</evidence>
<dbReference type="InterPro" id="IPR006665">
    <property type="entry name" value="OmpA-like"/>
</dbReference>
<dbReference type="Pfam" id="PF00691">
    <property type="entry name" value="OmpA"/>
    <property type="match status" value="1"/>
</dbReference>
<organism evidence="6 7">
    <name type="scientific">Amaricoccus solimangrovi</name>
    <dbReference type="NCBI Taxonomy" id="2589815"/>
    <lineage>
        <taxon>Bacteria</taxon>
        <taxon>Pseudomonadati</taxon>
        <taxon>Pseudomonadota</taxon>
        <taxon>Alphaproteobacteria</taxon>
        <taxon>Rhodobacterales</taxon>
        <taxon>Paracoccaceae</taxon>
        <taxon>Amaricoccus</taxon>
    </lineage>
</organism>
<dbReference type="EMBL" id="VFRP01000024">
    <property type="protein sequence ID" value="TPE48202.1"/>
    <property type="molecule type" value="Genomic_DNA"/>
</dbReference>
<gene>
    <name evidence="6" type="ORF">FJM51_18570</name>
</gene>
<dbReference type="InterPro" id="IPR006664">
    <property type="entry name" value="OMP_bac"/>
</dbReference>
<evidence type="ECO:0000256" key="3">
    <source>
        <dbReference type="ARBA" id="ARBA00023237"/>
    </source>
</evidence>
<evidence type="ECO:0000313" key="6">
    <source>
        <dbReference type="EMBL" id="TPE48202.1"/>
    </source>
</evidence>
<keyword evidence="7" id="KW-1185">Reference proteome</keyword>
<proteinExistence type="predicted"/>
<dbReference type="PANTHER" id="PTHR30329:SF21">
    <property type="entry name" value="LIPOPROTEIN YIAD-RELATED"/>
    <property type="match status" value="1"/>
</dbReference>
<dbReference type="InterPro" id="IPR050330">
    <property type="entry name" value="Bact_OuterMem_StrucFunc"/>
</dbReference>
<protein>
    <submittedName>
        <fullName evidence="6">OmpA family protein</fullName>
    </submittedName>
</protein>
<dbReference type="PROSITE" id="PS51123">
    <property type="entry name" value="OMPA_2"/>
    <property type="match status" value="1"/>
</dbReference>
<evidence type="ECO:0000256" key="1">
    <source>
        <dbReference type="ARBA" id="ARBA00004442"/>
    </source>
</evidence>
<accession>A0A501WHC1</accession>
<evidence type="ECO:0000256" key="2">
    <source>
        <dbReference type="ARBA" id="ARBA00023136"/>
    </source>
</evidence>
<dbReference type="RefSeq" id="WP_140455626.1">
    <property type="nucleotide sequence ID" value="NZ_VFRP01000024.1"/>
</dbReference>
<dbReference type="PANTHER" id="PTHR30329">
    <property type="entry name" value="STATOR ELEMENT OF FLAGELLAR MOTOR COMPLEX"/>
    <property type="match status" value="1"/>
</dbReference>
<dbReference type="Gene3D" id="3.30.1330.60">
    <property type="entry name" value="OmpA-like domain"/>
    <property type="match status" value="1"/>
</dbReference>
<dbReference type="Proteomes" id="UP000319255">
    <property type="component" value="Unassembled WGS sequence"/>
</dbReference>
<keyword evidence="2 4" id="KW-0472">Membrane</keyword>
<name>A0A501WHC1_9RHOB</name>
<dbReference type="AlphaFoldDB" id="A0A501WHC1"/>
<dbReference type="CDD" id="cd07185">
    <property type="entry name" value="OmpA_C-like"/>
    <property type="match status" value="1"/>
</dbReference>
<comment type="caution">
    <text evidence="6">The sequence shown here is derived from an EMBL/GenBank/DDBJ whole genome shotgun (WGS) entry which is preliminary data.</text>
</comment>
<evidence type="ECO:0000256" key="4">
    <source>
        <dbReference type="PROSITE-ProRule" id="PRU00473"/>
    </source>
</evidence>
<dbReference type="GO" id="GO:0009279">
    <property type="term" value="C:cell outer membrane"/>
    <property type="evidence" value="ECO:0007669"/>
    <property type="project" value="UniProtKB-SubCell"/>
</dbReference>
<dbReference type="OrthoDB" id="9792021at2"/>
<feature type="domain" description="OmpA-like" evidence="5">
    <location>
        <begin position="76"/>
        <end position="190"/>
    </location>
</feature>
<keyword evidence="3" id="KW-0998">Cell outer membrane</keyword>
<dbReference type="PRINTS" id="PR01021">
    <property type="entry name" value="OMPADOMAIN"/>
</dbReference>
<dbReference type="SUPFAM" id="SSF103088">
    <property type="entry name" value="OmpA-like"/>
    <property type="match status" value="1"/>
</dbReference>
<reference evidence="6 7" key="1">
    <citation type="submission" date="2019-06" db="EMBL/GenBank/DDBJ databases">
        <title>A novel bacterium of genus Amaricoccus, isolated from marine sediment.</title>
        <authorList>
            <person name="Huang H."/>
            <person name="Mo K."/>
            <person name="Hu Y."/>
        </authorList>
    </citation>
    <scope>NUCLEOTIDE SEQUENCE [LARGE SCALE GENOMIC DNA]</scope>
    <source>
        <strain evidence="6 7">HB172011</strain>
    </source>
</reference>
<dbReference type="InterPro" id="IPR036737">
    <property type="entry name" value="OmpA-like_sf"/>
</dbReference>
<comment type="subcellular location">
    <subcellularLocation>
        <location evidence="1">Cell outer membrane</location>
    </subcellularLocation>
</comment>